<gene>
    <name evidence="1" type="ORF">g.29347</name>
</gene>
<organism evidence="1">
    <name type="scientific">Schizaphis graminum</name>
    <name type="common">Green bug aphid</name>
    <dbReference type="NCBI Taxonomy" id="13262"/>
    <lineage>
        <taxon>Eukaryota</taxon>
        <taxon>Metazoa</taxon>
        <taxon>Ecdysozoa</taxon>
        <taxon>Arthropoda</taxon>
        <taxon>Hexapoda</taxon>
        <taxon>Insecta</taxon>
        <taxon>Pterygota</taxon>
        <taxon>Neoptera</taxon>
        <taxon>Paraneoptera</taxon>
        <taxon>Hemiptera</taxon>
        <taxon>Sternorrhyncha</taxon>
        <taxon>Aphidomorpha</taxon>
        <taxon>Aphidoidea</taxon>
        <taxon>Aphididae</taxon>
        <taxon>Aphidini</taxon>
        <taxon>Schizaphis</taxon>
    </lineage>
</organism>
<protein>
    <submittedName>
        <fullName evidence="1">Uncharacterized protein</fullName>
    </submittedName>
</protein>
<dbReference type="EMBL" id="GGMR01006680">
    <property type="protein sequence ID" value="MBY19299.1"/>
    <property type="molecule type" value="Transcribed_RNA"/>
</dbReference>
<name>A0A2S2NQ32_SCHGA</name>
<dbReference type="SUPFAM" id="SSF57850">
    <property type="entry name" value="RING/U-box"/>
    <property type="match status" value="1"/>
</dbReference>
<dbReference type="AlphaFoldDB" id="A0A2S2NQ32"/>
<reference evidence="1" key="1">
    <citation type="submission" date="2018-04" db="EMBL/GenBank/DDBJ databases">
        <title>Transcriptome of Schizaphis graminum biotype I.</title>
        <authorList>
            <person name="Scully E.D."/>
            <person name="Geib S.M."/>
            <person name="Palmer N.A."/>
            <person name="Koch K."/>
            <person name="Bradshaw J."/>
            <person name="Heng-Moss T."/>
            <person name="Sarath G."/>
        </authorList>
    </citation>
    <scope>NUCLEOTIDE SEQUENCE</scope>
</reference>
<evidence type="ECO:0000313" key="1">
    <source>
        <dbReference type="EMBL" id="MBY19299.1"/>
    </source>
</evidence>
<accession>A0A2S2NQ32</accession>
<proteinExistence type="predicted"/>
<sequence>MEKVQKPKKIFNPQTMVRYDEVVAKNDKKSIWVCKFCLTVLLSPVSAVTHHAFCKPAPTKRSTRIQNIRAAETIKKAEEIQAAAKIQVAKKTRVTKRVQLTKKIKMAPYRDTAPWATSK</sequence>